<reference evidence="2" key="1">
    <citation type="journal article" date="2009" name="PLoS Genet.">
        <title>Sequencing, mapping, and analysis of 27,455 maize full-length cDNAs.</title>
        <authorList>
            <person name="Soderlund C."/>
            <person name="Descour A."/>
            <person name="Kudrna D."/>
            <person name="Bomhoff M."/>
            <person name="Boyd L."/>
            <person name="Currie J."/>
            <person name="Angelova A."/>
            <person name="Collura K."/>
            <person name="Wissotski M."/>
            <person name="Ashley E."/>
            <person name="Morrow D."/>
            <person name="Fernandes J."/>
            <person name="Walbot V."/>
            <person name="Yu Y."/>
        </authorList>
    </citation>
    <scope>NUCLEOTIDE SEQUENCE</scope>
    <source>
        <strain evidence="2">B73</strain>
    </source>
</reference>
<protein>
    <submittedName>
        <fullName evidence="2">Uncharacterized protein</fullName>
    </submittedName>
</protein>
<evidence type="ECO:0000313" key="2">
    <source>
        <dbReference type="EMBL" id="ACR34748.1"/>
    </source>
</evidence>
<organism evidence="2">
    <name type="scientific">Zea mays</name>
    <name type="common">Maize</name>
    <dbReference type="NCBI Taxonomy" id="4577"/>
    <lineage>
        <taxon>Eukaryota</taxon>
        <taxon>Viridiplantae</taxon>
        <taxon>Streptophyta</taxon>
        <taxon>Embryophyta</taxon>
        <taxon>Tracheophyta</taxon>
        <taxon>Spermatophyta</taxon>
        <taxon>Magnoliopsida</taxon>
        <taxon>Liliopsida</taxon>
        <taxon>Poales</taxon>
        <taxon>Poaceae</taxon>
        <taxon>PACMAD clade</taxon>
        <taxon>Panicoideae</taxon>
        <taxon>Andropogonodae</taxon>
        <taxon>Andropogoneae</taxon>
        <taxon>Tripsacinae</taxon>
        <taxon>Zea</taxon>
    </lineage>
</organism>
<accession>C4J0P8</accession>
<proteinExistence type="evidence at transcript level"/>
<sequence>MYHVHYSLCTDQGKLQSTDHTHTTLGFRLRGFVSVRCRRAQRRRGPGRCCLLPAKPPEVGDEADVHVPLHLLRQRRQDLHCVTGLQFSRNRTRTTYFGCLARARYRFGDAAQDGLWHEAQGRRQDAGDGDLQVAPHPAPAAPAPVGVQRPAHAEVEAGWRVAGVQPPQLPLRLYKYKSHRSTLVVAGAGTRWEGREDVAGQAIRTTRRSSPPARCRSCMTTTGRTVRRRNCSGSMWTRHSPSPTRWLLLSSGNMARNTRARSWMYSSKETPGGSWRGVSVEMLAL</sequence>
<dbReference type="EMBL" id="BT084395">
    <property type="protein sequence ID" value="ACR34748.1"/>
    <property type="molecule type" value="mRNA"/>
</dbReference>
<evidence type="ECO:0000256" key="1">
    <source>
        <dbReference type="SAM" id="MobiDB-lite"/>
    </source>
</evidence>
<feature type="region of interest" description="Disordered" evidence="1">
    <location>
        <begin position="119"/>
        <end position="145"/>
    </location>
</feature>
<dbReference type="AlphaFoldDB" id="C4J0P8"/>
<reference evidence="2" key="2">
    <citation type="submission" date="2012-06" db="EMBL/GenBank/DDBJ databases">
        <authorList>
            <person name="Yu Y."/>
            <person name="Currie J."/>
            <person name="Lomeli R."/>
            <person name="Angelova A."/>
            <person name="Collura K."/>
            <person name="Wissotski M."/>
            <person name="Campos D."/>
            <person name="Kudrna D."/>
            <person name="Golser W."/>
            <person name="Ashely E."/>
            <person name="Descour A."/>
            <person name="Fernandes J."/>
            <person name="Soderlund C."/>
            <person name="Walbot V."/>
        </authorList>
    </citation>
    <scope>NUCLEOTIDE SEQUENCE</scope>
    <source>
        <strain evidence="2">B73</strain>
    </source>
</reference>
<name>C4J0P8_MAIZE</name>